<dbReference type="Proteomes" id="UP000244893">
    <property type="component" value="Unassembled WGS sequence"/>
</dbReference>
<dbReference type="AlphaFoldDB" id="A0A2V1HY00"/>
<organism evidence="2 3">
    <name type="scientific">Amnibacterium flavum</name>
    <dbReference type="NCBI Taxonomy" id="2173173"/>
    <lineage>
        <taxon>Bacteria</taxon>
        <taxon>Bacillati</taxon>
        <taxon>Actinomycetota</taxon>
        <taxon>Actinomycetes</taxon>
        <taxon>Micrococcales</taxon>
        <taxon>Microbacteriaceae</taxon>
        <taxon>Amnibacterium</taxon>
    </lineage>
</organism>
<name>A0A2V1HY00_9MICO</name>
<protein>
    <submittedName>
        <fullName evidence="2">Uncharacterized protein</fullName>
    </submittedName>
</protein>
<proteinExistence type="predicted"/>
<comment type="caution">
    <text evidence="2">The sequence shown here is derived from an EMBL/GenBank/DDBJ whole genome shotgun (WGS) entry which is preliminary data.</text>
</comment>
<feature type="region of interest" description="Disordered" evidence="1">
    <location>
        <begin position="56"/>
        <end position="89"/>
    </location>
</feature>
<sequence length="89" mass="9781">MRQTTDELHDVIPSEVAAIAIFAVEVFHAERRRDSPPQPVSLVAFSARRAVSVSDTQRVDRAEEARPDLVTFDESTRSGDDVQQGETGG</sequence>
<evidence type="ECO:0000256" key="1">
    <source>
        <dbReference type="SAM" id="MobiDB-lite"/>
    </source>
</evidence>
<gene>
    <name evidence="2" type="ORF">DDQ50_07565</name>
</gene>
<evidence type="ECO:0000313" key="2">
    <source>
        <dbReference type="EMBL" id="PVZ96260.1"/>
    </source>
</evidence>
<reference evidence="2 3" key="1">
    <citation type="submission" date="2018-05" db="EMBL/GenBank/DDBJ databases">
        <title>Amnibacterium sp. M8JJ-5, whole genome shotgun sequence.</title>
        <authorList>
            <person name="Tuo L."/>
        </authorList>
    </citation>
    <scope>NUCLEOTIDE SEQUENCE [LARGE SCALE GENOMIC DNA]</scope>
    <source>
        <strain evidence="2 3">M8JJ-5</strain>
    </source>
</reference>
<keyword evidence="3" id="KW-1185">Reference proteome</keyword>
<feature type="compositionally biased region" description="Basic and acidic residues" evidence="1">
    <location>
        <begin position="57"/>
        <end position="67"/>
    </location>
</feature>
<dbReference type="EMBL" id="QEOP01000001">
    <property type="protein sequence ID" value="PVZ96260.1"/>
    <property type="molecule type" value="Genomic_DNA"/>
</dbReference>
<accession>A0A2V1HY00</accession>
<evidence type="ECO:0000313" key="3">
    <source>
        <dbReference type="Proteomes" id="UP000244893"/>
    </source>
</evidence>